<dbReference type="EMBL" id="CP041677">
    <property type="protein sequence ID" value="QDR73608.1"/>
    <property type="molecule type" value="Genomic_DNA"/>
</dbReference>
<protein>
    <submittedName>
        <fullName evidence="4">Single-stranded DNA-binding protein</fullName>
    </submittedName>
</protein>
<organism evidence="4 5">
    <name type="scientific">Limosilactobacillus reuteri</name>
    <name type="common">Lactobacillus reuteri</name>
    <dbReference type="NCBI Taxonomy" id="1598"/>
    <lineage>
        <taxon>Bacteria</taxon>
        <taxon>Bacillati</taxon>
        <taxon>Bacillota</taxon>
        <taxon>Bacilli</taxon>
        <taxon>Lactobacillales</taxon>
        <taxon>Lactobacillaceae</taxon>
        <taxon>Limosilactobacillus</taxon>
    </lineage>
</organism>
<evidence type="ECO:0000256" key="3">
    <source>
        <dbReference type="SAM" id="MobiDB-lite"/>
    </source>
</evidence>
<dbReference type="Gene3D" id="2.40.50.140">
    <property type="entry name" value="Nucleic acid-binding proteins"/>
    <property type="match status" value="1"/>
</dbReference>
<feature type="compositionally biased region" description="Polar residues" evidence="3">
    <location>
        <begin position="150"/>
        <end position="174"/>
    </location>
</feature>
<keyword evidence="4" id="KW-0614">Plasmid</keyword>
<gene>
    <name evidence="4" type="ORF">FOD75_10955</name>
</gene>
<name>A0A517D8C6_LIMRT</name>
<keyword evidence="1 2" id="KW-0238">DNA-binding</keyword>
<accession>A0A517D8C6</accession>
<feature type="region of interest" description="Disordered" evidence="3">
    <location>
        <begin position="99"/>
        <end position="189"/>
    </location>
</feature>
<feature type="compositionally biased region" description="Basic and acidic residues" evidence="3">
    <location>
        <begin position="99"/>
        <end position="124"/>
    </location>
</feature>
<dbReference type="InterPro" id="IPR012340">
    <property type="entry name" value="NA-bd_OB-fold"/>
</dbReference>
<reference evidence="4 5" key="1">
    <citation type="submission" date="2019-07" db="EMBL/GenBank/DDBJ databases">
        <title>Gastrointestinal microbiota of Peromyscus leucopus, the white-footed mouse.</title>
        <authorList>
            <person name="Milovic A."/>
            <person name="Bassam K."/>
            <person name="Barbour A.G."/>
        </authorList>
    </citation>
    <scope>NUCLEOTIDE SEQUENCE [LARGE SCALE GENOMIC DNA]</scope>
    <source>
        <strain evidence="4 5">LL7</strain>
        <plasmid evidence="4 5">unnamed</plasmid>
    </source>
</reference>
<evidence type="ECO:0000256" key="1">
    <source>
        <dbReference type="ARBA" id="ARBA00023125"/>
    </source>
</evidence>
<dbReference type="InterPro" id="IPR000424">
    <property type="entry name" value="Primosome_PriB/ssb"/>
</dbReference>
<dbReference type="Proteomes" id="UP000316394">
    <property type="component" value="Plasmid unnamed"/>
</dbReference>
<evidence type="ECO:0000256" key="2">
    <source>
        <dbReference type="PROSITE-ProRule" id="PRU00252"/>
    </source>
</evidence>
<evidence type="ECO:0000313" key="5">
    <source>
        <dbReference type="Proteomes" id="UP000316394"/>
    </source>
</evidence>
<dbReference type="AlphaFoldDB" id="A0A517D8C6"/>
<dbReference type="SUPFAM" id="SSF50249">
    <property type="entry name" value="Nucleic acid-binding proteins"/>
    <property type="match status" value="1"/>
</dbReference>
<dbReference type="PROSITE" id="PS50935">
    <property type="entry name" value="SSB"/>
    <property type="match status" value="1"/>
</dbReference>
<evidence type="ECO:0000313" key="4">
    <source>
        <dbReference type="EMBL" id="QDR73608.1"/>
    </source>
</evidence>
<proteinExistence type="predicted"/>
<sequence length="189" mass="22204">MENSFNVVGIVSNDPELKESKNHNQYLQIKLLNRQGNYENHFSIIYFGNKAKELANKLYQDDLIYANVQINTRYFQEQKAYSFIGKDAYPIDVEDNVEDRQVSDAYDHTNPRETNKREQREKSKYNVSDEDLEKASKTTFDTNRVKDANHYTNSKQQVYNNSQDRPNKLSNDNLNGVEFPEIPDDIDEF</sequence>
<dbReference type="RefSeq" id="WP_144227936.1">
    <property type="nucleotide sequence ID" value="NZ_CP041677.1"/>
</dbReference>
<dbReference type="GO" id="GO:0003697">
    <property type="term" value="F:single-stranded DNA binding"/>
    <property type="evidence" value="ECO:0007669"/>
    <property type="project" value="InterPro"/>
</dbReference>
<geneLocation type="plasmid" evidence="4 5">
    <name>unnamed</name>
</geneLocation>